<accession>A0ABD0YXK8</accession>
<gene>
    <name evidence="2" type="ORF">AAG570_000626</name>
</gene>
<dbReference type="EMBL" id="JBFDAA010000001">
    <property type="protein sequence ID" value="KAL1140696.1"/>
    <property type="molecule type" value="Genomic_DNA"/>
</dbReference>
<organism evidence="2 3">
    <name type="scientific">Ranatra chinensis</name>
    <dbReference type="NCBI Taxonomy" id="642074"/>
    <lineage>
        <taxon>Eukaryota</taxon>
        <taxon>Metazoa</taxon>
        <taxon>Ecdysozoa</taxon>
        <taxon>Arthropoda</taxon>
        <taxon>Hexapoda</taxon>
        <taxon>Insecta</taxon>
        <taxon>Pterygota</taxon>
        <taxon>Neoptera</taxon>
        <taxon>Paraneoptera</taxon>
        <taxon>Hemiptera</taxon>
        <taxon>Heteroptera</taxon>
        <taxon>Panheteroptera</taxon>
        <taxon>Nepomorpha</taxon>
        <taxon>Nepidae</taxon>
        <taxon>Ranatrinae</taxon>
        <taxon>Ranatra</taxon>
    </lineage>
</organism>
<feature type="region of interest" description="Disordered" evidence="1">
    <location>
        <begin position="189"/>
        <end position="385"/>
    </location>
</feature>
<feature type="region of interest" description="Disordered" evidence="1">
    <location>
        <begin position="97"/>
        <end position="173"/>
    </location>
</feature>
<proteinExistence type="predicted"/>
<name>A0ABD0YXK8_9HEMI</name>
<keyword evidence="3" id="KW-1185">Reference proteome</keyword>
<feature type="compositionally biased region" description="Basic and acidic residues" evidence="1">
    <location>
        <begin position="349"/>
        <end position="358"/>
    </location>
</feature>
<dbReference type="AlphaFoldDB" id="A0ABD0YXK8"/>
<reference evidence="2 3" key="1">
    <citation type="submission" date="2024-07" db="EMBL/GenBank/DDBJ databases">
        <title>Chromosome-level genome assembly of the water stick insect Ranatra chinensis (Heteroptera: Nepidae).</title>
        <authorList>
            <person name="Liu X."/>
        </authorList>
    </citation>
    <scope>NUCLEOTIDE SEQUENCE [LARGE SCALE GENOMIC DNA]</scope>
    <source>
        <strain evidence="2">Cailab_2021Rc</strain>
        <tissue evidence="2">Muscle</tissue>
    </source>
</reference>
<protein>
    <submittedName>
        <fullName evidence="2">Uncharacterized protein</fullName>
    </submittedName>
</protein>
<feature type="compositionally biased region" description="Gly residues" evidence="1">
    <location>
        <begin position="119"/>
        <end position="128"/>
    </location>
</feature>
<feature type="compositionally biased region" description="Low complexity" evidence="1">
    <location>
        <begin position="129"/>
        <end position="155"/>
    </location>
</feature>
<feature type="compositionally biased region" description="Basic and acidic residues" evidence="1">
    <location>
        <begin position="297"/>
        <end position="309"/>
    </location>
</feature>
<evidence type="ECO:0000313" key="3">
    <source>
        <dbReference type="Proteomes" id="UP001558652"/>
    </source>
</evidence>
<sequence length="385" mass="41676">MSGVGLLVKTFTPRRRRRRGGGGDKRGRLELDQPPPDLVAGCEAPPITPPPAFLPPGFSRALGKNTQHTPVLCCFVASTRSRHLVRLPIVLTLVEPTNPGDEVKKEKGDSGVNSEGSSANGGCGGGGDQQQHQHQQQQLQHQQGPHHLQHQQGPHHLQHEPPTSKPERPSSLGPAKLTRRILCYHNDLYNTSPNPTIPHSGCDGGSPRVGTPPPGDSPLILSELPEPPIPLSEIGPIPPPPMFSSQPSSMHNATPIDLSDYNFEDCGDGDEYSDGEGSDCDDTSVRLSQPDPSIDTTRVEEIPAKEPKFHAVPLKSALKKPPTPTQESPQPQYNTRPVRFGLSLACTLENKENTRPPDDNENSDSSGDGPILYRDDDHENSAYKK</sequence>
<feature type="compositionally biased region" description="Basic and acidic residues" evidence="1">
    <location>
        <begin position="373"/>
        <end position="385"/>
    </location>
</feature>
<feature type="compositionally biased region" description="Polar residues" evidence="1">
    <location>
        <begin position="285"/>
        <end position="296"/>
    </location>
</feature>
<evidence type="ECO:0000256" key="1">
    <source>
        <dbReference type="SAM" id="MobiDB-lite"/>
    </source>
</evidence>
<feature type="compositionally biased region" description="Pro residues" evidence="1">
    <location>
        <begin position="225"/>
        <end position="242"/>
    </location>
</feature>
<feature type="compositionally biased region" description="Acidic residues" evidence="1">
    <location>
        <begin position="262"/>
        <end position="282"/>
    </location>
</feature>
<feature type="compositionally biased region" description="Basic and acidic residues" evidence="1">
    <location>
        <begin position="21"/>
        <end position="31"/>
    </location>
</feature>
<evidence type="ECO:0000313" key="2">
    <source>
        <dbReference type="EMBL" id="KAL1140696.1"/>
    </source>
</evidence>
<feature type="region of interest" description="Disordered" evidence="1">
    <location>
        <begin position="1"/>
        <end position="36"/>
    </location>
</feature>
<dbReference type="Proteomes" id="UP001558652">
    <property type="component" value="Unassembled WGS sequence"/>
</dbReference>
<comment type="caution">
    <text evidence="2">The sequence shown here is derived from an EMBL/GenBank/DDBJ whole genome shotgun (WGS) entry which is preliminary data.</text>
</comment>